<keyword evidence="6 12" id="KW-0418">Kinase</keyword>
<dbReference type="Pfam" id="PF02518">
    <property type="entry name" value="HATPase_c"/>
    <property type="match status" value="1"/>
</dbReference>
<keyword evidence="3" id="KW-0597">Phosphoprotein</keyword>
<comment type="catalytic activity">
    <reaction evidence="1">
        <text>ATP + protein L-histidine = ADP + protein N-phospho-L-histidine.</text>
        <dbReference type="EC" id="2.7.13.3"/>
    </reaction>
</comment>
<dbReference type="InterPro" id="IPR011990">
    <property type="entry name" value="TPR-like_helical_dom_sf"/>
</dbReference>
<dbReference type="Proteomes" id="UP000576209">
    <property type="component" value="Unassembled WGS sequence"/>
</dbReference>
<evidence type="ECO:0000256" key="4">
    <source>
        <dbReference type="ARBA" id="ARBA00022679"/>
    </source>
</evidence>
<dbReference type="PANTHER" id="PTHR41523">
    <property type="entry name" value="TWO-COMPONENT SYSTEM SENSOR PROTEIN"/>
    <property type="match status" value="1"/>
</dbReference>
<dbReference type="EC" id="2.7.13.3" evidence="2"/>
<feature type="signal peptide" evidence="10">
    <location>
        <begin position="1"/>
        <end position="24"/>
    </location>
</feature>
<protein>
    <recommendedName>
        <fullName evidence="2">histidine kinase</fullName>
        <ecNumber evidence="2">2.7.13.3</ecNumber>
    </recommendedName>
</protein>
<evidence type="ECO:0000313" key="13">
    <source>
        <dbReference type="Proteomes" id="UP000576209"/>
    </source>
</evidence>
<dbReference type="GO" id="GO:0005524">
    <property type="term" value="F:ATP binding"/>
    <property type="evidence" value="ECO:0007669"/>
    <property type="project" value="UniProtKB-KW"/>
</dbReference>
<feature type="transmembrane region" description="Helical" evidence="9">
    <location>
        <begin position="345"/>
        <end position="365"/>
    </location>
</feature>
<accession>A0A840E1K3</accession>
<evidence type="ECO:0000256" key="8">
    <source>
        <dbReference type="SAM" id="MobiDB-lite"/>
    </source>
</evidence>
<reference evidence="12 13" key="1">
    <citation type="submission" date="2020-08" db="EMBL/GenBank/DDBJ databases">
        <title>Genomic Encyclopedia of Type Strains, Phase IV (KMG-IV): sequencing the most valuable type-strain genomes for metagenomic binning, comparative biology and taxonomic classification.</title>
        <authorList>
            <person name="Goeker M."/>
        </authorList>
    </citation>
    <scope>NUCLEOTIDE SEQUENCE [LARGE SCALE GENOMIC DNA]</scope>
    <source>
        <strain evidence="12 13">DSM 105137</strain>
    </source>
</reference>
<evidence type="ECO:0000313" key="12">
    <source>
        <dbReference type="EMBL" id="MBB4077595.1"/>
    </source>
</evidence>
<keyword evidence="9" id="KW-0812">Transmembrane</keyword>
<dbReference type="SUPFAM" id="SSF55874">
    <property type="entry name" value="ATPase domain of HSP90 chaperone/DNA topoisomerase II/histidine kinase"/>
    <property type="match status" value="1"/>
</dbReference>
<dbReference type="RefSeq" id="WP_183493850.1">
    <property type="nucleotide sequence ID" value="NZ_JACIFF010000001.1"/>
</dbReference>
<name>A0A840E1K3_9BACT</name>
<dbReference type="Pfam" id="PF12862">
    <property type="entry name" value="ANAPC5"/>
    <property type="match status" value="1"/>
</dbReference>
<dbReference type="Pfam" id="PF07568">
    <property type="entry name" value="HisKA_2"/>
    <property type="match status" value="1"/>
</dbReference>
<gene>
    <name evidence="12" type="ORF">GGR28_000196</name>
</gene>
<proteinExistence type="predicted"/>
<dbReference type="PANTHER" id="PTHR41523:SF8">
    <property type="entry name" value="ETHYLENE RESPONSE SENSOR PROTEIN"/>
    <property type="match status" value="1"/>
</dbReference>
<comment type="caution">
    <text evidence="12">The sequence shown here is derived from an EMBL/GenBank/DDBJ whole genome shotgun (WGS) entry which is preliminary data.</text>
</comment>
<dbReference type="InterPro" id="IPR011495">
    <property type="entry name" value="Sig_transdc_His_kin_sub2_dim/P"/>
</dbReference>
<feature type="region of interest" description="Disordered" evidence="8">
    <location>
        <begin position="596"/>
        <end position="616"/>
    </location>
</feature>
<dbReference type="CDD" id="cd16936">
    <property type="entry name" value="HATPase_RsbW-like"/>
    <property type="match status" value="1"/>
</dbReference>
<sequence length="616" mass="70897">MLLSYKMRGFALSALILLSFFGQAQTEDMWRKLLTAEGLITASRNDTAIVILDRMLVSLDQDTPADRAFRLRVNLVRAQALTKQRKYPKATEELLRLIDQASVLQEYKIEAESALGMAYILQRQNSPEECLAYLKQAENLIKDHGLHELNARLWNRTAAYHYHYGDRDVALKLANRAVIVAREQNDSHQLALGHYIISLLKRKEDPRSSERHLANAAKYYRNTGSMSDYLVMTLAVNRLQMDGGRIREALVSNDSAMVYASRVEDRDSTYVSRVYDYRAELMKMMGEPDSAWYYLNMAHNSRVQHLKKVNDQRAVEIEARYKNEKNSQLIAEQERMLIEERDRRSTLMILIGFTTICLALLGYFYNRLRRAKTELEEQYLIEQENVELTQSLNKQKILQGEVHHRVKNNLQVIISLLELQMEDLSDPEARACLEAMSGRVFSMAAVHETLYQDGRGGEIDFCLYTEKICRHFDQLYGLPEGCEFDIQIKDYWFNLETAIPLGTVLNELLTNSFKYGVPETGEPLKISISMSTLEDQICLEYHDNGPGFPQGALTEREGGLGTYLLNGMSRQLRGRMESLNLNGALTRVFFKRKNQSALPSQKKNRRKRERVLNGTV</sequence>
<organism evidence="12 13">
    <name type="scientific">Neolewinella aquimaris</name>
    <dbReference type="NCBI Taxonomy" id="1835722"/>
    <lineage>
        <taxon>Bacteria</taxon>
        <taxon>Pseudomonadati</taxon>
        <taxon>Bacteroidota</taxon>
        <taxon>Saprospiria</taxon>
        <taxon>Saprospirales</taxon>
        <taxon>Lewinellaceae</taxon>
        <taxon>Neolewinella</taxon>
    </lineage>
</organism>
<dbReference type="InterPro" id="IPR036890">
    <property type="entry name" value="HATPase_C_sf"/>
</dbReference>
<feature type="domain" description="Histidine kinase/HSP90-like ATPase" evidence="11">
    <location>
        <begin position="496"/>
        <end position="594"/>
    </location>
</feature>
<dbReference type="AlphaFoldDB" id="A0A840E1K3"/>
<evidence type="ECO:0000256" key="9">
    <source>
        <dbReference type="SAM" id="Phobius"/>
    </source>
</evidence>
<dbReference type="SUPFAM" id="SSF48452">
    <property type="entry name" value="TPR-like"/>
    <property type="match status" value="1"/>
</dbReference>
<evidence type="ECO:0000256" key="2">
    <source>
        <dbReference type="ARBA" id="ARBA00012438"/>
    </source>
</evidence>
<evidence type="ECO:0000256" key="5">
    <source>
        <dbReference type="ARBA" id="ARBA00022741"/>
    </source>
</evidence>
<dbReference type="GO" id="GO:0004673">
    <property type="term" value="F:protein histidine kinase activity"/>
    <property type="evidence" value="ECO:0007669"/>
    <property type="project" value="UniProtKB-EC"/>
</dbReference>
<keyword evidence="7" id="KW-0067">ATP-binding</keyword>
<dbReference type="InterPro" id="IPR003594">
    <property type="entry name" value="HATPase_dom"/>
</dbReference>
<dbReference type="EMBL" id="JACIFF010000001">
    <property type="protein sequence ID" value="MBB4077595.1"/>
    <property type="molecule type" value="Genomic_DNA"/>
</dbReference>
<keyword evidence="9" id="KW-0472">Membrane</keyword>
<evidence type="ECO:0000256" key="6">
    <source>
        <dbReference type="ARBA" id="ARBA00022777"/>
    </source>
</evidence>
<dbReference type="InterPro" id="IPR026000">
    <property type="entry name" value="Apc5_dom"/>
</dbReference>
<keyword evidence="5" id="KW-0547">Nucleotide-binding</keyword>
<dbReference type="Gene3D" id="3.30.450.20">
    <property type="entry name" value="PAS domain"/>
    <property type="match status" value="1"/>
</dbReference>
<evidence type="ECO:0000256" key="7">
    <source>
        <dbReference type="ARBA" id="ARBA00022840"/>
    </source>
</evidence>
<evidence type="ECO:0000256" key="10">
    <source>
        <dbReference type="SAM" id="SignalP"/>
    </source>
</evidence>
<evidence type="ECO:0000256" key="3">
    <source>
        <dbReference type="ARBA" id="ARBA00022553"/>
    </source>
</evidence>
<keyword evidence="13" id="KW-1185">Reference proteome</keyword>
<dbReference type="Gene3D" id="1.25.40.10">
    <property type="entry name" value="Tetratricopeptide repeat domain"/>
    <property type="match status" value="1"/>
</dbReference>
<keyword evidence="4" id="KW-0808">Transferase</keyword>
<keyword evidence="9" id="KW-1133">Transmembrane helix</keyword>
<feature type="chain" id="PRO_5032860345" description="histidine kinase" evidence="10">
    <location>
        <begin position="25"/>
        <end position="616"/>
    </location>
</feature>
<evidence type="ECO:0000256" key="1">
    <source>
        <dbReference type="ARBA" id="ARBA00000085"/>
    </source>
</evidence>
<keyword evidence="10" id="KW-0732">Signal</keyword>
<dbReference type="SMART" id="SM00387">
    <property type="entry name" value="HATPase_c"/>
    <property type="match status" value="1"/>
</dbReference>
<dbReference type="Gene3D" id="3.30.565.10">
    <property type="entry name" value="Histidine kinase-like ATPase, C-terminal domain"/>
    <property type="match status" value="1"/>
</dbReference>
<evidence type="ECO:0000259" key="11">
    <source>
        <dbReference type="SMART" id="SM00387"/>
    </source>
</evidence>